<evidence type="ECO:0000256" key="10">
    <source>
        <dbReference type="SAM" id="Coils"/>
    </source>
</evidence>
<evidence type="ECO:0000256" key="4">
    <source>
        <dbReference type="ARBA" id="ARBA00022763"/>
    </source>
</evidence>
<evidence type="ECO:0000256" key="1">
    <source>
        <dbReference type="ARBA" id="ARBA00004123"/>
    </source>
</evidence>
<feature type="compositionally biased region" description="Basic and acidic residues" evidence="11">
    <location>
        <begin position="889"/>
        <end position="904"/>
    </location>
</feature>
<keyword evidence="6" id="KW-0862">Zinc</keyword>
<dbReference type="SUPFAM" id="SSF52113">
    <property type="entry name" value="BRCT domain"/>
    <property type="match status" value="2"/>
</dbReference>
<keyword evidence="3" id="KW-0677">Repeat</keyword>
<dbReference type="EMBL" id="CAACVG010005098">
    <property type="protein sequence ID" value="VEN38923.1"/>
    <property type="molecule type" value="Genomic_DNA"/>
</dbReference>
<feature type="coiled-coil region" evidence="10">
    <location>
        <begin position="960"/>
        <end position="987"/>
    </location>
</feature>
<dbReference type="PROSITE" id="PS50089">
    <property type="entry name" value="ZF_RING_2"/>
    <property type="match status" value="1"/>
</dbReference>
<feature type="region of interest" description="Disordered" evidence="11">
    <location>
        <begin position="889"/>
        <end position="918"/>
    </location>
</feature>
<name>A0A653BTJ3_CALMS</name>
<dbReference type="PROSITE" id="PS50172">
    <property type="entry name" value="BRCT"/>
    <property type="match status" value="2"/>
</dbReference>
<keyword evidence="5 9" id="KW-0863">Zinc-finger</keyword>
<keyword evidence="15" id="KW-1185">Reference proteome</keyword>
<dbReference type="GO" id="GO:0000724">
    <property type="term" value="P:double-strand break repair via homologous recombination"/>
    <property type="evidence" value="ECO:0007669"/>
    <property type="project" value="TreeGrafter"/>
</dbReference>
<evidence type="ECO:0000259" key="12">
    <source>
        <dbReference type="PROSITE" id="PS50089"/>
    </source>
</evidence>
<feature type="compositionally biased region" description="Polar residues" evidence="11">
    <location>
        <begin position="1047"/>
        <end position="1062"/>
    </location>
</feature>
<keyword evidence="10" id="KW-0175">Coiled coil</keyword>
<evidence type="ECO:0000256" key="11">
    <source>
        <dbReference type="SAM" id="MobiDB-lite"/>
    </source>
</evidence>
<evidence type="ECO:0000256" key="6">
    <source>
        <dbReference type="ARBA" id="ARBA00022833"/>
    </source>
</evidence>
<feature type="region of interest" description="Disordered" evidence="11">
    <location>
        <begin position="1042"/>
        <end position="1062"/>
    </location>
</feature>
<feature type="domain" description="BRCT" evidence="13">
    <location>
        <begin position="1367"/>
        <end position="1422"/>
    </location>
</feature>
<dbReference type="SMART" id="SM00184">
    <property type="entry name" value="RING"/>
    <property type="match status" value="1"/>
</dbReference>
<dbReference type="SMART" id="SM00292">
    <property type="entry name" value="BRCT"/>
    <property type="match status" value="2"/>
</dbReference>
<dbReference type="OrthoDB" id="6105938at2759"/>
<dbReference type="InterPro" id="IPR036420">
    <property type="entry name" value="BRCT_dom_sf"/>
</dbReference>
<keyword evidence="2" id="KW-0479">Metal-binding</keyword>
<dbReference type="GO" id="GO:0070531">
    <property type="term" value="C:BRCA1-A complex"/>
    <property type="evidence" value="ECO:0007669"/>
    <property type="project" value="TreeGrafter"/>
</dbReference>
<dbReference type="GO" id="GO:0008270">
    <property type="term" value="F:zinc ion binding"/>
    <property type="evidence" value="ECO:0007669"/>
    <property type="project" value="UniProtKB-KW"/>
</dbReference>
<dbReference type="GO" id="GO:0004842">
    <property type="term" value="F:ubiquitin-protein transferase activity"/>
    <property type="evidence" value="ECO:0007669"/>
    <property type="project" value="TreeGrafter"/>
</dbReference>
<proteinExistence type="predicted"/>
<dbReference type="InterPro" id="IPR017907">
    <property type="entry name" value="Znf_RING_CS"/>
</dbReference>
<evidence type="ECO:0000256" key="2">
    <source>
        <dbReference type="ARBA" id="ARBA00022723"/>
    </source>
</evidence>
<dbReference type="Gene3D" id="3.30.40.10">
    <property type="entry name" value="Zinc/RING finger domain, C3HC4 (zinc finger)"/>
    <property type="match status" value="1"/>
</dbReference>
<feature type="domain" description="RING-type" evidence="12">
    <location>
        <begin position="26"/>
        <end position="65"/>
    </location>
</feature>
<evidence type="ECO:0000256" key="9">
    <source>
        <dbReference type="PROSITE-ProRule" id="PRU00175"/>
    </source>
</evidence>
<dbReference type="GO" id="GO:0031436">
    <property type="term" value="C:BRCA1-BARD1 complex"/>
    <property type="evidence" value="ECO:0007669"/>
    <property type="project" value="TreeGrafter"/>
</dbReference>
<dbReference type="InterPro" id="IPR001841">
    <property type="entry name" value="Znf_RING"/>
</dbReference>
<sequence length="1563" mass="177581">MMDICEDTKLKQFASLLLKLKALLKCPICLNVIQEAVELECNHKLCNSCYHDLSEAKLTNCPICKATIKKRCSPYKDNYCNAVGKFVSVIGMQLEGVFKQEVEMLAAPSQVNRSNSKSRLSKVFPKITNEIETYGQSKENVNRRELPVTQVKTREYLKTKLFNQNFQVDSQHNSDYDAFDRLLETSDNTLKVNRKSIRNVYSNKKRDKRNRENKILDFEDDKNKEAVLNWLNDTRNQFDRLTQTQNTLLAIDEPINLPSVSQPTMIEKQRRRAKSLDFENKQNVVTPKRYSYNHISDHDNYNIEDPNTEGIISEEKVIEKAKENVILHLLEDELLDKMDQEVIPPNRITCDNEIKEKKSDVVGISLASCNSGWTRITEMKETVDKSVKLPKQLRITLQNKEKADYRKKEIVVHIEQHKDNNLSEAKAKQHNVELVEEGLKKIEHDDKSNISKSCKAFASKMKNSQINAKSNMLPENEFGDSPITSTSVNEKDKVLKQTCKKKNNLEKSEKLTRTEHTKNSDYINLNNNQIENPKTTKSSKVDQITFEKVVQKNHSTEVVSKHYDDDILKTGSDECIIINDMVAFRDDSANPSNVNDEDLDDYDLPTQTVLGVDDSNKLRQSTNKLLSFINEYIQICSKEGSNCALDAIDQIRAHIGRLKQSNVVDASVQTSQISKQDVFVEAAFQTCNRAAQTDRITKNTCSVQTSEIRQKDATSQTEPLRSEKGIKNIPARAERKYRILDGNCTDAISNKHQESEPGGNVENELFTNSLDNVDFNTLEVVKNSSHKIDSTTDVVMKEDFSSSKNCDIPQNEVNNSKGPGCQKEDVFENARDQVLQPGKEVITKKSYFGATTSNQKRSRDESEIEEMIIPKKKCNRFIMDVLSVEFDNSLDKEETQERETHGESSTENNKINNNIPSSNIEKINSSWRASEKEKQISNQNIEDPIEKTRSFKIKRPTKYLDEYDEIIAKVSENVERLTKQAQVARETNQCPIEKNNSPMRNISTTKLEEFKEQFPGYSSDIISGTESMTASPKKRKKVKASKESIDLHNSTHCTPPNTSQTNKVLDTKATMEVCHELEDSFDEEFANIHFTAADNDEDKPKIKILANVKIKSQDNKGKVVDDDLFSDDDVVETTPPNRSPAMGNAIGIGPDVIEIEDEEDLDFPALPPPLAFQDGAVHEVDTDETLKPDHPLSPFKQRNQHSTSDFLCRINADSISSNQQEEKSIKTEVKNIIHSTPKTSKDVSAYTLGFSPIKDYSVSQATPSVIKNTQKRNILTSTPRQISMWNYVKPSQSPQQVMPVSSNSTTDITVVEVMNSNSSQIGQAADHRNIVPKKPCISFTRLSKDQVMCISHMTSKKLATHTMTFDKNVTHMIVSVDKSGCAKDYTVKFMAAIASGIWVLKFDWVQKCLDTNSIVPEEPYEALDDTGGQGPRNARLTRLKDPLLRNFKFYITDPLFSTTRQDIEDIIKMLGGVVVSSPDQLKCVPGFIELIITEGRATQDFDIYDKWLEQYKVVTIDIEWLSKSVGRYKQISFRPYIWCSDETLDELNYPDHLVEVVPYSVDQ</sequence>
<comment type="subcellular location">
    <subcellularLocation>
        <location evidence="1">Nucleus</location>
    </subcellularLocation>
</comment>
<dbReference type="Pfam" id="PF00533">
    <property type="entry name" value="BRCT"/>
    <property type="match status" value="1"/>
</dbReference>
<dbReference type="Proteomes" id="UP000410492">
    <property type="component" value="Unassembled WGS sequence"/>
</dbReference>
<evidence type="ECO:0000313" key="14">
    <source>
        <dbReference type="EMBL" id="VEN38923.1"/>
    </source>
</evidence>
<dbReference type="PANTHER" id="PTHR13763:SF0">
    <property type="entry name" value="BREAST CANCER TYPE 1 SUSCEPTIBILITY PROTEIN"/>
    <property type="match status" value="1"/>
</dbReference>
<evidence type="ECO:0000259" key="13">
    <source>
        <dbReference type="PROSITE" id="PS50172"/>
    </source>
</evidence>
<dbReference type="GO" id="GO:0045944">
    <property type="term" value="P:positive regulation of transcription by RNA polymerase II"/>
    <property type="evidence" value="ECO:0007669"/>
    <property type="project" value="TreeGrafter"/>
</dbReference>
<dbReference type="InterPro" id="IPR031099">
    <property type="entry name" value="BRCA1-associated"/>
</dbReference>
<organism evidence="14 15">
    <name type="scientific">Callosobruchus maculatus</name>
    <name type="common">Southern cowpea weevil</name>
    <name type="synonym">Pulse bruchid</name>
    <dbReference type="NCBI Taxonomy" id="64391"/>
    <lineage>
        <taxon>Eukaryota</taxon>
        <taxon>Metazoa</taxon>
        <taxon>Ecdysozoa</taxon>
        <taxon>Arthropoda</taxon>
        <taxon>Hexapoda</taxon>
        <taxon>Insecta</taxon>
        <taxon>Pterygota</taxon>
        <taxon>Neoptera</taxon>
        <taxon>Endopterygota</taxon>
        <taxon>Coleoptera</taxon>
        <taxon>Polyphaga</taxon>
        <taxon>Cucujiformia</taxon>
        <taxon>Chrysomeloidea</taxon>
        <taxon>Chrysomelidae</taxon>
        <taxon>Bruchinae</taxon>
        <taxon>Bruchini</taxon>
        <taxon>Callosobruchus</taxon>
    </lineage>
</organism>
<feature type="compositionally biased region" description="Low complexity" evidence="11">
    <location>
        <begin position="905"/>
        <end position="918"/>
    </location>
</feature>
<dbReference type="Gene3D" id="3.40.50.10190">
    <property type="entry name" value="BRCT domain"/>
    <property type="match status" value="2"/>
</dbReference>
<dbReference type="InterPro" id="IPR013083">
    <property type="entry name" value="Znf_RING/FYVE/PHD"/>
</dbReference>
<keyword evidence="4" id="KW-0227">DNA damage</keyword>
<dbReference type="Pfam" id="PF13920">
    <property type="entry name" value="zf-C3HC4_3"/>
    <property type="match status" value="1"/>
</dbReference>
<dbReference type="SUPFAM" id="SSF57850">
    <property type="entry name" value="RING/U-box"/>
    <property type="match status" value="1"/>
</dbReference>
<evidence type="ECO:0000313" key="15">
    <source>
        <dbReference type="Proteomes" id="UP000410492"/>
    </source>
</evidence>
<reference evidence="14 15" key="1">
    <citation type="submission" date="2019-01" db="EMBL/GenBank/DDBJ databases">
        <authorList>
            <person name="Sayadi A."/>
        </authorList>
    </citation>
    <scope>NUCLEOTIDE SEQUENCE [LARGE SCALE GENOMIC DNA]</scope>
</reference>
<dbReference type="InterPro" id="IPR001357">
    <property type="entry name" value="BRCT_dom"/>
</dbReference>
<accession>A0A653BTJ3</accession>
<evidence type="ECO:0000256" key="3">
    <source>
        <dbReference type="ARBA" id="ARBA00022737"/>
    </source>
</evidence>
<dbReference type="PANTHER" id="PTHR13763">
    <property type="entry name" value="BREAST CANCER TYPE 1 SUSCEPTIBILITY PROTEIN BRCA1"/>
    <property type="match status" value="1"/>
</dbReference>
<dbReference type="PROSITE" id="PS00518">
    <property type="entry name" value="ZF_RING_1"/>
    <property type="match status" value="1"/>
</dbReference>
<evidence type="ECO:0008006" key="16">
    <source>
        <dbReference type="Google" id="ProtNLM"/>
    </source>
</evidence>
<feature type="domain" description="BRCT" evidence="13">
    <location>
        <begin position="1439"/>
        <end position="1538"/>
    </location>
</feature>
<evidence type="ECO:0000256" key="5">
    <source>
        <dbReference type="ARBA" id="ARBA00022771"/>
    </source>
</evidence>
<evidence type="ECO:0000256" key="7">
    <source>
        <dbReference type="ARBA" id="ARBA00023204"/>
    </source>
</evidence>
<gene>
    <name evidence="14" type="ORF">CALMAC_LOCUS3651</name>
</gene>
<keyword evidence="7" id="KW-0234">DNA repair</keyword>
<evidence type="ECO:0000256" key="8">
    <source>
        <dbReference type="ARBA" id="ARBA00023242"/>
    </source>
</evidence>
<keyword evidence="8" id="KW-0539">Nucleus</keyword>
<protein>
    <recommendedName>
        <fullName evidence="16">RING-type E3 ubiquitin transferase BRCA1</fullName>
    </recommendedName>
</protein>